<name>A0A1X6NP15_PORUM</name>
<evidence type="ECO:0000313" key="2">
    <source>
        <dbReference type="Proteomes" id="UP000218209"/>
    </source>
</evidence>
<dbReference type="Proteomes" id="UP000218209">
    <property type="component" value="Unassembled WGS sequence"/>
</dbReference>
<organism evidence="1 2">
    <name type="scientific">Porphyra umbilicalis</name>
    <name type="common">Purple laver</name>
    <name type="synonym">Red alga</name>
    <dbReference type="NCBI Taxonomy" id="2786"/>
    <lineage>
        <taxon>Eukaryota</taxon>
        <taxon>Rhodophyta</taxon>
        <taxon>Bangiophyceae</taxon>
        <taxon>Bangiales</taxon>
        <taxon>Bangiaceae</taxon>
        <taxon>Porphyra</taxon>
    </lineage>
</organism>
<dbReference type="EMBL" id="KV919288">
    <property type="protein sequence ID" value="OSX70236.1"/>
    <property type="molecule type" value="Genomic_DNA"/>
</dbReference>
<gene>
    <name evidence="1" type="ORF">BU14_0836s0001</name>
</gene>
<sequence length="102" mass="10773">MGSALASVRFLDPTGIYCCALSWLSGPVVLPVSLTLSFVTQSGLPYSSASGILLSRPWFQLSAPAFVTPARSRAALSTAPSRRRSLWACMSAPSRTPSGRLV</sequence>
<protein>
    <submittedName>
        <fullName evidence="1">Uncharacterized protein</fullName>
    </submittedName>
</protein>
<accession>A0A1X6NP15</accession>
<dbReference type="AlphaFoldDB" id="A0A1X6NP15"/>
<evidence type="ECO:0000313" key="1">
    <source>
        <dbReference type="EMBL" id="OSX70236.1"/>
    </source>
</evidence>
<keyword evidence="2" id="KW-1185">Reference proteome</keyword>
<reference evidence="1 2" key="1">
    <citation type="submission" date="2017-03" db="EMBL/GenBank/DDBJ databases">
        <title>WGS assembly of Porphyra umbilicalis.</title>
        <authorList>
            <person name="Brawley S.H."/>
            <person name="Blouin N.A."/>
            <person name="Ficko-Blean E."/>
            <person name="Wheeler G.L."/>
            <person name="Lohr M."/>
            <person name="Goodson H.V."/>
            <person name="Jenkins J.W."/>
            <person name="Blaby-Haas C.E."/>
            <person name="Helliwell K.E."/>
            <person name="Chan C."/>
            <person name="Marriage T."/>
            <person name="Bhattacharya D."/>
            <person name="Klein A.S."/>
            <person name="Badis Y."/>
            <person name="Brodie J."/>
            <person name="Cao Y."/>
            <person name="Collen J."/>
            <person name="Dittami S.M."/>
            <person name="Gachon C.M."/>
            <person name="Green B.R."/>
            <person name="Karpowicz S."/>
            <person name="Kim J.W."/>
            <person name="Kudahl U."/>
            <person name="Lin S."/>
            <person name="Michel G."/>
            <person name="Mittag M."/>
            <person name="Olson B.J."/>
            <person name="Pangilinan J."/>
            <person name="Peng Y."/>
            <person name="Qiu H."/>
            <person name="Shu S."/>
            <person name="Singer J.T."/>
            <person name="Smith A.G."/>
            <person name="Sprecher B.N."/>
            <person name="Wagner V."/>
            <person name="Wang W."/>
            <person name="Wang Z.-Y."/>
            <person name="Yan J."/>
            <person name="Yarish C."/>
            <person name="Zoeuner-Riek S."/>
            <person name="Zhuang Y."/>
            <person name="Zou Y."/>
            <person name="Lindquist E.A."/>
            <person name="Grimwood J."/>
            <person name="Barry K."/>
            <person name="Rokhsar D.S."/>
            <person name="Schmutz J."/>
            <person name="Stiller J.W."/>
            <person name="Grossman A.R."/>
            <person name="Prochnik S.E."/>
        </authorList>
    </citation>
    <scope>NUCLEOTIDE SEQUENCE [LARGE SCALE GENOMIC DNA]</scope>
    <source>
        <strain evidence="1">4086291</strain>
    </source>
</reference>
<proteinExistence type="predicted"/>